<comment type="caution">
    <text evidence="2">The sequence shown here is derived from an EMBL/GenBank/DDBJ whole genome shotgun (WGS) entry which is preliminary data.</text>
</comment>
<name>A0ABN9U3L6_9DINO</name>
<sequence>MPPFGLKAPLTQSMASEWAKGHWDWIPPWRVPTPRDVYCRSHTCGNNPSLSSVIAQQAKAPDPREWVEKIRASLPNYSIQGPGAVADCGDNAEQHPYLESTEDRLLARRPGVASVEEAARECDAMPGCTHFTVTVAPVWPYVSESELRAVTPGANLCRGRDVKVQRFEHSNTFVGIKRNPARSPPADPATSDEGEGQLDGPMLACAPWASGGLRPRAAGRGRGAVAAAKPTARSYEHRAPDVADVQTCASSSCSLF</sequence>
<proteinExistence type="predicted"/>
<protein>
    <submittedName>
        <fullName evidence="2">Uncharacterized protein</fullName>
    </submittedName>
</protein>
<organism evidence="2 3">
    <name type="scientific">Prorocentrum cordatum</name>
    <dbReference type="NCBI Taxonomy" id="2364126"/>
    <lineage>
        <taxon>Eukaryota</taxon>
        <taxon>Sar</taxon>
        <taxon>Alveolata</taxon>
        <taxon>Dinophyceae</taxon>
        <taxon>Prorocentrales</taxon>
        <taxon>Prorocentraceae</taxon>
        <taxon>Prorocentrum</taxon>
    </lineage>
</organism>
<feature type="region of interest" description="Disordered" evidence="1">
    <location>
        <begin position="176"/>
        <end position="198"/>
    </location>
</feature>
<dbReference type="EMBL" id="CAUYUJ010015394">
    <property type="protein sequence ID" value="CAK0853424.1"/>
    <property type="molecule type" value="Genomic_DNA"/>
</dbReference>
<keyword evidence="3" id="KW-1185">Reference proteome</keyword>
<accession>A0ABN9U3L6</accession>
<gene>
    <name evidence="2" type="ORF">PCOR1329_LOCUS44898</name>
</gene>
<evidence type="ECO:0000313" key="2">
    <source>
        <dbReference type="EMBL" id="CAK0853424.1"/>
    </source>
</evidence>
<dbReference type="Proteomes" id="UP001189429">
    <property type="component" value="Unassembled WGS sequence"/>
</dbReference>
<reference evidence="2" key="1">
    <citation type="submission" date="2023-10" db="EMBL/GenBank/DDBJ databases">
        <authorList>
            <person name="Chen Y."/>
            <person name="Shah S."/>
            <person name="Dougan E. K."/>
            <person name="Thang M."/>
            <person name="Chan C."/>
        </authorList>
    </citation>
    <scope>NUCLEOTIDE SEQUENCE [LARGE SCALE GENOMIC DNA]</scope>
</reference>
<evidence type="ECO:0000256" key="1">
    <source>
        <dbReference type="SAM" id="MobiDB-lite"/>
    </source>
</evidence>
<evidence type="ECO:0000313" key="3">
    <source>
        <dbReference type="Proteomes" id="UP001189429"/>
    </source>
</evidence>